<evidence type="ECO:0000256" key="7">
    <source>
        <dbReference type="SAM" id="MobiDB-lite"/>
    </source>
</evidence>
<dbReference type="InterPro" id="IPR036390">
    <property type="entry name" value="WH_DNA-bd_sf"/>
</dbReference>
<dbReference type="InterPro" id="IPR006909">
    <property type="entry name" value="Rad21/Rec8_C_eu"/>
</dbReference>
<evidence type="ECO:0000259" key="9">
    <source>
        <dbReference type="Pfam" id="PF04824"/>
    </source>
</evidence>
<dbReference type="Pfam" id="PF02485">
    <property type="entry name" value="Branch"/>
    <property type="match status" value="2"/>
</dbReference>
<keyword evidence="4" id="KW-0808">Transferase</keyword>
<dbReference type="PaxDb" id="4081-Solyc02g086540.1.1"/>
<evidence type="ECO:0000256" key="8">
    <source>
        <dbReference type="SAM" id="Phobius"/>
    </source>
</evidence>
<proteinExistence type="inferred from homology"/>
<dbReference type="AlphaFoldDB" id="A0A3Q7F9J0"/>
<dbReference type="InParanoid" id="A0A3Q7F9J0"/>
<feature type="domain" description="Rad21/Rec8-like protein C-terminal eukaryotic" evidence="9">
    <location>
        <begin position="809"/>
        <end position="859"/>
    </location>
</feature>
<reference evidence="11" key="1">
    <citation type="journal article" date="2012" name="Nature">
        <title>The tomato genome sequence provides insights into fleshy fruit evolution.</title>
        <authorList>
            <consortium name="Tomato Genome Consortium"/>
        </authorList>
    </citation>
    <scope>NUCLEOTIDE SEQUENCE [LARGE SCALE GENOMIC DNA]</scope>
    <source>
        <strain evidence="11">cv. Heinz 1706</strain>
    </source>
</reference>
<name>A0A3Q7F9J0_SOLLC</name>
<keyword evidence="5 8" id="KW-0472">Membrane</keyword>
<dbReference type="Pfam" id="PF04824">
    <property type="entry name" value="Rad21_Rec8"/>
    <property type="match status" value="1"/>
</dbReference>
<dbReference type="GO" id="GO:0008278">
    <property type="term" value="C:cohesin complex"/>
    <property type="evidence" value="ECO:0000318"/>
    <property type="project" value="GO_Central"/>
</dbReference>
<dbReference type="Gramene" id="Solyc02g086540.2.1">
    <property type="protein sequence ID" value="Solyc02g086540.2.1"/>
    <property type="gene ID" value="Solyc02g086540.2"/>
</dbReference>
<feature type="transmembrane region" description="Helical" evidence="8">
    <location>
        <begin position="20"/>
        <end position="38"/>
    </location>
</feature>
<evidence type="ECO:0000256" key="4">
    <source>
        <dbReference type="ARBA" id="ARBA00022679"/>
    </source>
</evidence>
<dbReference type="PANTHER" id="PTHR31042:SF2">
    <property type="entry name" value="GLYCOSYLTRANSFERASE BC10"/>
    <property type="match status" value="1"/>
</dbReference>
<keyword evidence="8" id="KW-0812">Transmembrane</keyword>
<dbReference type="Proteomes" id="UP000004994">
    <property type="component" value="Chromosome 2"/>
</dbReference>
<evidence type="ECO:0000256" key="1">
    <source>
        <dbReference type="ARBA" id="ARBA00004606"/>
    </source>
</evidence>
<evidence type="ECO:0000256" key="2">
    <source>
        <dbReference type="ARBA" id="ARBA00009870"/>
    </source>
</evidence>
<evidence type="ECO:0008006" key="13">
    <source>
        <dbReference type="Google" id="ProtNLM"/>
    </source>
</evidence>
<keyword evidence="6" id="KW-0325">Glycoprotein</keyword>
<evidence type="ECO:0000313" key="11">
    <source>
        <dbReference type="EnsemblPlants" id="Solyc02g086540.2.1"/>
    </source>
</evidence>
<protein>
    <recommendedName>
        <fullName evidence="13">Rad21/Rec8-like protein N-terminal domain-containing protein</fullName>
    </recommendedName>
</protein>
<keyword evidence="3" id="KW-0328">Glycosyltransferase</keyword>
<dbReference type="SUPFAM" id="SSF46785">
    <property type="entry name" value="Winged helix' DNA-binding domain"/>
    <property type="match status" value="1"/>
</dbReference>
<feature type="region of interest" description="Disordered" evidence="7">
    <location>
        <begin position="719"/>
        <end position="738"/>
    </location>
</feature>
<comment type="subcellular location">
    <subcellularLocation>
        <location evidence="1">Membrane</location>
        <topology evidence="1">Single-pass type II membrane protein</topology>
    </subcellularLocation>
</comment>
<evidence type="ECO:0000256" key="3">
    <source>
        <dbReference type="ARBA" id="ARBA00022676"/>
    </source>
</evidence>
<dbReference type="STRING" id="4081.A0A3Q7F9J0"/>
<feature type="domain" description="Rad21/Rec8-like protein N-terminal" evidence="10">
    <location>
        <begin position="400"/>
        <end position="486"/>
    </location>
</feature>
<evidence type="ECO:0000313" key="12">
    <source>
        <dbReference type="Proteomes" id="UP000004994"/>
    </source>
</evidence>
<keyword evidence="8" id="KW-1133">Transmembrane helix</keyword>
<reference evidence="11" key="2">
    <citation type="submission" date="2019-01" db="UniProtKB">
        <authorList>
            <consortium name="EnsemblPlants"/>
        </authorList>
    </citation>
    <scope>IDENTIFICATION</scope>
    <source>
        <strain evidence="11">cv. Heinz 1706</strain>
    </source>
</reference>
<dbReference type="GO" id="GO:0016757">
    <property type="term" value="F:glycosyltransferase activity"/>
    <property type="evidence" value="ECO:0007669"/>
    <property type="project" value="UniProtKB-KW"/>
</dbReference>
<evidence type="ECO:0000259" key="10">
    <source>
        <dbReference type="Pfam" id="PF04825"/>
    </source>
</evidence>
<organism evidence="11">
    <name type="scientific">Solanum lycopersicum</name>
    <name type="common">Tomato</name>
    <name type="synonym">Lycopersicon esculentum</name>
    <dbReference type="NCBI Taxonomy" id="4081"/>
    <lineage>
        <taxon>Eukaryota</taxon>
        <taxon>Viridiplantae</taxon>
        <taxon>Streptophyta</taxon>
        <taxon>Embryophyta</taxon>
        <taxon>Tracheophyta</taxon>
        <taxon>Spermatophyta</taxon>
        <taxon>Magnoliopsida</taxon>
        <taxon>eudicotyledons</taxon>
        <taxon>Gunneridae</taxon>
        <taxon>Pentapetalae</taxon>
        <taxon>asterids</taxon>
        <taxon>lamiids</taxon>
        <taxon>Solanales</taxon>
        <taxon>Solanaceae</taxon>
        <taxon>Solanoideae</taxon>
        <taxon>Solaneae</taxon>
        <taxon>Solanum</taxon>
        <taxon>Solanum subgen. Lycopersicon</taxon>
    </lineage>
</organism>
<evidence type="ECO:0000256" key="5">
    <source>
        <dbReference type="ARBA" id="ARBA00023136"/>
    </source>
</evidence>
<dbReference type="EnsemblPlants" id="Solyc02g086540.2.1">
    <property type="protein sequence ID" value="Solyc02g086540.2.1"/>
    <property type="gene ID" value="Solyc02g086540.2"/>
</dbReference>
<evidence type="ECO:0000256" key="6">
    <source>
        <dbReference type="ARBA" id="ARBA00023180"/>
    </source>
</evidence>
<dbReference type="Gene3D" id="1.10.10.580">
    <property type="entry name" value="Structural maintenance of chromosome 1. Chain E"/>
    <property type="match status" value="1"/>
</dbReference>
<comment type="similarity">
    <text evidence="2">Belongs to the rad21 family.</text>
</comment>
<dbReference type="GO" id="GO:1990414">
    <property type="term" value="P:replication-born double-strand break repair via sister chromatid exchange"/>
    <property type="evidence" value="ECO:0000318"/>
    <property type="project" value="GO_Central"/>
</dbReference>
<dbReference type="InterPro" id="IPR003406">
    <property type="entry name" value="Glyco_trans_14"/>
</dbReference>
<dbReference type="InterPro" id="IPR023093">
    <property type="entry name" value="ScpA-like_C"/>
</dbReference>
<sequence length="869" mass="100427">MGLKLIRRSNSQKSQHRWKIKVFAMMLFVFFFGTLVLMETQYNKIRMLALLSAPQLQNPKIAFLFIARNRLPLDIVWDAFFQGDKENRFSILVHSRPGFLLNKVTTRSAYFLNRQMNDSIQVDWGEASMIQAERILLQHALMDPLNERFVFLSDSCIPLYNFSYTYDYIMSTPNSFVDSFADTKEGRYNPKMHPIIPVQSWRKGSQWAVLNRKHADIVVKDEILFPMFQLHCKARVSYPDDMQSSEFLCSHCIPSYFCGVHHNYIIIVQKKPLPEFWRDQYVPPDTSKIHNCIPDEHYVQTLLAHEGLEGEITRRTLTHTAWLILSSKERERKGWHPVTYKLADATPMLIQSIKDIDNINYETEHRREWCTSKEKPAPCFLFARKFTRPAALRLLNMVSLLGRKDPLAIVWKAATIPSNLKKSQYASTNVLSSLELIKSPTKRFELRQSAYLLFGVVRIHSKQVEYFLHDCKALKMGIRKAILSTKDAAHAPYNSITLPKTFQLDSFDFEDDLHNLNRIEDKNLKNNEEITLQDEIPVREDPILISEDVDEPEFMLDVVHDHHDPLWDDHVMDPDDGLEELMTMTDNGTANLEVEEMTENEEPPSVISADQVQEFTINPHEISFGHQSADHLVLQSTPKLMRKRRKLLIDAETELESNMQLGTLKRRRKNALLFFLMNRSKLNKKCRKDGMSFEPLLNGLCDDLRNICKEDIVSTKLKMASSQAEEEQDHAESSDGLSMDGFTPSTCYKEDTIMSDIHEFDSSAEDLSFLDQEDRTPFGEQGGTTEFDTLPVRTRTVARFLQEKSPISEDINLNTILQGKNKKMCVRMFYETLVLNNCGLVNVSQNEPYGDITLKVTSKLKEQLSTSSF</sequence>
<keyword evidence="12" id="KW-1185">Reference proteome</keyword>
<dbReference type="GO" id="GO:0016020">
    <property type="term" value="C:membrane"/>
    <property type="evidence" value="ECO:0007669"/>
    <property type="project" value="UniProtKB-SubCell"/>
</dbReference>
<dbReference type="Pfam" id="PF04825">
    <property type="entry name" value="Rad21_Rec8_N"/>
    <property type="match status" value="1"/>
</dbReference>
<dbReference type="PANTHER" id="PTHR31042">
    <property type="entry name" value="CORE-2/I-BRANCHING BETA-1,6-N-ACETYLGLUCOSAMINYLTRANSFERASE FAMILY PROTEIN-RELATED"/>
    <property type="match status" value="1"/>
</dbReference>
<dbReference type="GO" id="GO:0003682">
    <property type="term" value="F:chromatin binding"/>
    <property type="evidence" value="ECO:0000318"/>
    <property type="project" value="GO_Central"/>
</dbReference>
<dbReference type="InterPro" id="IPR006910">
    <property type="entry name" value="Rad21_Rec8_N"/>
</dbReference>
<dbReference type="GO" id="GO:0007062">
    <property type="term" value="P:sister chromatid cohesion"/>
    <property type="evidence" value="ECO:0000318"/>
    <property type="project" value="GO_Central"/>
</dbReference>
<dbReference type="InterPro" id="IPR044174">
    <property type="entry name" value="BC10-like"/>
</dbReference>
<accession>A0A3Q7F9J0</accession>